<feature type="transmembrane region" description="Helical" evidence="13">
    <location>
        <begin position="159"/>
        <end position="179"/>
    </location>
</feature>
<keyword evidence="4 12" id="KW-0812">Transmembrane</keyword>
<evidence type="ECO:0000256" key="11">
    <source>
        <dbReference type="ARBA" id="ARBA00023160"/>
    </source>
</evidence>
<evidence type="ECO:0000256" key="8">
    <source>
        <dbReference type="ARBA" id="ARBA00023004"/>
    </source>
</evidence>
<evidence type="ECO:0000259" key="14">
    <source>
        <dbReference type="Pfam" id="PF00487"/>
    </source>
</evidence>
<evidence type="ECO:0000256" key="7">
    <source>
        <dbReference type="ARBA" id="ARBA00023002"/>
    </source>
</evidence>
<evidence type="ECO:0000256" key="5">
    <source>
        <dbReference type="ARBA" id="ARBA00022832"/>
    </source>
</evidence>
<dbReference type="CDD" id="cd03505">
    <property type="entry name" value="Delta9-FADS-like"/>
    <property type="match status" value="1"/>
</dbReference>
<dbReference type="PANTHER" id="PTHR11351:SF98">
    <property type="entry name" value="RE43130P"/>
    <property type="match status" value="1"/>
</dbReference>
<keyword evidence="6 13" id="KW-1133">Transmembrane helix</keyword>
<keyword evidence="8" id="KW-0408">Iron</keyword>
<evidence type="ECO:0000313" key="16">
    <source>
        <dbReference type="EMBL" id="KAJ3653117.1"/>
    </source>
</evidence>
<accession>A0AA38IBF2</accession>
<gene>
    <name evidence="15" type="ORF">Zmor_016767</name>
    <name evidence="16" type="ORF">Zmor_019034</name>
</gene>
<dbReference type="GO" id="GO:0006636">
    <property type="term" value="P:unsaturated fatty acid biosynthetic process"/>
    <property type="evidence" value="ECO:0007669"/>
    <property type="project" value="TreeGrafter"/>
</dbReference>
<evidence type="ECO:0000256" key="12">
    <source>
        <dbReference type="RuleBase" id="RU000581"/>
    </source>
</evidence>
<evidence type="ECO:0000256" key="4">
    <source>
        <dbReference type="ARBA" id="ARBA00022692"/>
    </source>
</evidence>
<keyword evidence="10 13" id="KW-0472">Membrane</keyword>
<keyword evidence="3 12" id="KW-0444">Lipid biosynthesis</keyword>
<feature type="transmembrane region" description="Helical" evidence="13">
    <location>
        <begin position="12"/>
        <end position="34"/>
    </location>
</feature>
<comment type="cofactor">
    <cofactor evidence="12">
        <name>Fe(2+)</name>
        <dbReference type="ChEBI" id="CHEBI:29033"/>
    </cofactor>
</comment>
<sequence length="301" mass="35085">MSSTCSCKLQIVWPNVILMSLYHYFAALGLYYIFSLNIKWQTFLFVLLLEQVGVLGTTTGAHRLWSHKSYKAKLPLRIILCVFQTIAFQNSIFEWCRDHRAHHKFTDTDADPHNINKGFFFAHMGWLMVRKHPDVIRLGKTVDMSDLEADPVVRFQKKFYGILAPVMCFLVPTVVPWYLWNENLYVAFCTAGMFRYVLSLHFTWMVNSVAHTWGTRPYDRSIKASENKLVSSLTWGEGWHNYHHVFPWDYKAEELGTFDNWSVAFIEIMAKIGWAYNLRTVSARMVQGRSEKTGTDFNASH</sequence>
<keyword evidence="17" id="KW-1185">Reference proteome</keyword>
<comment type="caution">
    <text evidence="16">The sequence shown here is derived from an EMBL/GenBank/DDBJ whole genome shotgun (WGS) entry which is preliminary data.</text>
</comment>
<keyword evidence="9" id="KW-0443">Lipid metabolism</keyword>
<evidence type="ECO:0000313" key="15">
    <source>
        <dbReference type="EMBL" id="KAJ3650684.1"/>
    </source>
</evidence>
<comment type="domain">
    <text evidence="12">The histidine box domains are involved in binding the catalytic metal ions.</text>
</comment>
<dbReference type="GO" id="GO:0005789">
    <property type="term" value="C:endoplasmic reticulum membrane"/>
    <property type="evidence" value="ECO:0007669"/>
    <property type="project" value="TreeGrafter"/>
</dbReference>
<dbReference type="Proteomes" id="UP001168821">
    <property type="component" value="Unassembled WGS sequence"/>
</dbReference>
<feature type="transmembrane region" description="Helical" evidence="13">
    <location>
        <begin position="185"/>
        <end position="206"/>
    </location>
</feature>
<dbReference type="InterPro" id="IPR005804">
    <property type="entry name" value="FA_desaturase_dom"/>
</dbReference>
<feature type="transmembrane region" description="Helical" evidence="13">
    <location>
        <begin position="40"/>
        <end position="61"/>
    </location>
</feature>
<name>A0AA38IBF2_9CUCU</name>
<dbReference type="PRINTS" id="PR00075">
    <property type="entry name" value="FACDDSATRASE"/>
</dbReference>
<evidence type="ECO:0000256" key="3">
    <source>
        <dbReference type="ARBA" id="ARBA00022516"/>
    </source>
</evidence>
<organism evidence="16 17">
    <name type="scientific">Zophobas morio</name>
    <dbReference type="NCBI Taxonomy" id="2755281"/>
    <lineage>
        <taxon>Eukaryota</taxon>
        <taxon>Metazoa</taxon>
        <taxon>Ecdysozoa</taxon>
        <taxon>Arthropoda</taxon>
        <taxon>Hexapoda</taxon>
        <taxon>Insecta</taxon>
        <taxon>Pterygota</taxon>
        <taxon>Neoptera</taxon>
        <taxon>Endopterygota</taxon>
        <taxon>Coleoptera</taxon>
        <taxon>Polyphaga</taxon>
        <taxon>Cucujiformia</taxon>
        <taxon>Tenebrionidae</taxon>
        <taxon>Zophobas</taxon>
    </lineage>
</organism>
<dbReference type="GO" id="GO:0005506">
    <property type="term" value="F:iron ion binding"/>
    <property type="evidence" value="ECO:0007669"/>
    <property type="project" value="TreeGrafter"/>
</dbReference>
<comment type="similarity">
    <text evidence="2 12">Belongs to the fatty acid desaturase type 1 family.</text>
</comment>
<keyword evidence="11 12" id="KW-0275">Fatty acid biosynthesis</keyword>
<dbReference type="InterPro" id="IPR015876">
    <property type="entry name" value="Acyl-CoA_DS"/>
</dbReference>
<protein>
    <recommendedName>
        <fullName evidence="14">Fatty acid desaturase domain-containing protein</fullName>
    </recommendedName>
</protein>
<dbReference type="Pfam" id="PF00487">
    <property type="entry name" value="FA_desaturase"/>
    <property type="match status" value="1"/>
</dbReference>
<reference evidence="16" key="1">
    <citation type="journal article" date="2023" name="G3 (Bethesda)">
        <title>Whole genome assemblies of Zophobas morio and Tenebrio molitor.</title>
        <authorList>
            <person name="Kaur S."/>
            <person name="Stinson S.A."/>
            <person name="diCenzo G.C."/>
        </authorList>
    </citation>
    <scope>NUCLEOTIDE SEQUENCE</scope>
    <source>
        <strain evidence="16">QUZm001</strain>
    </source>
</reference>
<keyword evidence="7 12" id="KW-0560">Oxidoreductase</keyword>
<dbReference type="EMBL" id="JALNTZ010000005">
    <property type="protein sequence ID" value="KAJ3650684.1"/>
    <property type="molecule type" value="Genomic_DNA"/>
</dbReference>
<evidence type="ECO:0000256" key="9">
    <source>
        <dbReference type="ARBA" id="ARBA00023098"/>
    </source>
</evidence>
<evidence type="ECO:0000256" key="6">
    <source>
        <dbReference type="ARBA" id="ARBA00022989"/>
    </source>
</evidence>
<evidence type="ECO:0000313" key="17">
    <source>
        <dbReference type="Proteomes" id="UP001168821"/>
    </source>
</evidence>
<proteinExistence type="inferred from homology"/>
<feature type="domain" description="Fatty acid desaturase" evidence="14">
    <location>
        <begin position="40"/>
        <end position="247"/>
    </location>
</feature>
<evidence type="ECO:0000256" key="2">
    <source>
        <dbReference type="ARBA" id="ARBA00009295"/>
    </source>
</evidence>
<dbReference type="EMBL" id="JALNTZ010000005">
    <property type="protein sequence ID" value="KAJ3653117.1"/>
    <property type="molecule type" value="Genomic_DNA"/>
</dbReference>
<dbReference type="PANTHER" id="PTHR11351">
    <property type="entry name" value="ACYL-COA DESATURASE"/>
    <property type="match status" value="1"/>
</dbReference>
<evidence type="ECO:0000256" key="10">
    <source>
        <dbReference type="ARBA" id="ARBA00023136"/>
    </source>
</evidence>
<keyword evidence="5" id="KW-0276">Fatty acid metabolism</keyword>
<evidence type="ECO:0000256" key="1">
    <source>
        <dbReference type="ARBA" id="ARBA00004141"/>
    </source>
</evidence>
<dbReference type="GO" id="GO:0004768">
    <property type="term" value="F:stearoyl-CoA 9-desaturase activity"/>
    <property type="evidence" value="ECO:0007669"/>
    <property type="project" value="TreeGrafter"/>
</dbReference>
<evidence type="ECO:0000256" key="13">
    <source>
        <dbReference type="SAM" id="Phobius"/>
    </source>
</evidence>
<comment type="subcellular location">
    <subcellularLocation>
        <location evidence="1">Membrane</location>
        <topology evidence="1">Multi-pass membrane protein</topology>
    </subcellularLocation>
</comment>
<dbReference type="AlphaFoldDB" id="A0AA38IBF2"/>